<proteinExistence type="predicted"/>
<dbReference type="EMBL" id="JACVVK020000105">
    <property type="protein sequence ID" value="KAK7492186.1"/>
    <property type="molecule type" value="Genomic_DNA"/>
</dbReference>
<keyword evidence="2" id="KW-1185">Reference proteome</keyword>
<evidence type="ECO:0000313" key="1">
    <source>
        <dbReference type="EMBL" id="KAK7492186.1"/>
    </source>
</evidence>
<comment type="caution">
    <text evidence="1">The sequence shown here is derived from an EMBL/GenBank/DDBJ whole genome shotgun (WGS) entry which is preliminary data.</text>
</comment>
<gene>
    <name evidence="1" type="ORF">BaRGS_00016483</name>
</gene>
<sequence>MNFIPNGECYNPTEAGGRDDAQLNTTHTIIEEIHAQGNTLRTKVLPSFWLRPGTTERNGKQANCHAGSPALNTQPTYQHYFSKNVTLQCPGVDTPCLLFNMSFTIASEIPDYHTAQIVAPSTHLTAGFTKAQSVDPDTGHVVAHDNHKPTIVSTTDDQYALGAFCPPGQDTDPFLYTVVTFANRNAPQEVTKLNVVHRRPTLQPTDQEHVVNYHTYLCVGTVQDVAECLRILMKPYHPTLIG</sequence>
<dbReference type="AlphaFoldDB" id="A0ABD0KYW5"/>
<accession>A0ABD0KYW5</accession>
<evidence type="ECO:0000313" key="2">
    <source>
        <dbReference type="Proteomes" id="UP001519460"/>
    </source>
</evidence>
<dbReference type="Proteomes" id="UP001519460">
    <property type="component" value="Unassembled WGS sequence"/>
</dbReference>
<protein>
    <submittedName>
        <fullName evidence="1">Uncharacterized protein</fullName>
    </submittedName>
</protein>
<name>A0ABD0KYW5_9CAEN</name>
<reference evidence="1 2" key="1">
    <citation type="journal article" date="2023" name="Sci. Data">
        <title>Genome assembly of the Korean intertidal mud-creeper Batillaria attramentaria.</title>
        <authorList>
            <person name="Patra A.K."/>
            <person name="Ho P.T."/>
            <person name="Jun S."/>
            <person name="Lee S.J."/>
            <person name="Kim Y."/>
            <person name="Won Y.J."/>
        </authorList>
    </citation>
    <scope>NUCLEOTIDE SEQUENCE [LARGE SCALE GENOMIC DNA]</scope>
    <source>
        <strain evidence="1">Wonlab-2016</strain>
    </source>
</reference>
<organism evidence="1 2">
    <name type="scientific">Batillaria attramentaria</name>
    <dbReference type="NCBI Taxonomy" id="370345"/>
    <lineage>
        <taxon>Eukaryota</taxon>
        <taxon>Metazoa</taxon>
        <taxon>Spiralia</taxon>
        <taxon>Lophotrochozoa</taxon>
        <taxon>Mollusca</taxon>
        <taxon>Gastropoda</taxon>
        <taxon>Caenogastropoda</taxon>
        <taxon>Sorbeoconcha</taxon>
        <taxon>Cerithioidea</taxon>
        <taxon>Batillariidae</taxon>
        <taxon>Batillaria</taxon>
    </lineage>
</organism>